<evidence type="ECO:0000256" key="1">
    <source>
        <dbReference type="SAM" id="Phobius"/>
    </source>
</evidence>
<sequence>MAFGLFDALMVGGVFGVTFAVYYFDVRKDCRWMAWLAAFTMAGLVYAIERYVPNAPEARLYIQYAVLGMIALSMPVRTWFGNKNCRRIAYREHRIKATRFLPW</sequence>
<accession>V4Q1R8</accession>
<evidence type="ECO:0000313" key="3">
    <source>
        <dbReference type="Proteomes" id="UP000017837"/>
    </source>
</evidence>
<proteinExistence type="predicted"/>
<gene>
    <name evidence="2" type="ORF">ABENE_04705</name>
</gene>
<dbReference type="PATRIC" id="fig|1121022.4.peg.934"/>
<comment type="caution">
    <text evidence="2">The sequence shown here is derived from an EMBL/GenBank/DDBJ whole genome shotgun (WGS) entry which is preliminary data.</text>
</comment>
<dbReference type="STRING" id="1121022.GCA_000376105_02778"/>
<keyword evidence="1" id="KW-1133">Transmembrane helix</keyword>
<name>V4Q1R8_9CAUL</name>
<feature type="transmembrane region" description="Helical" evidence="1">
    <location>
        <begin position="60"/>
        <end position="80"/>
    </location>
</feature>
<dbReference type="AlphaFoldDB" id="V4Q1R8"/>
<dbReference type="Proteomes" id="UP000017837">
    <property type="component" value="Unassembled WGS sequence"/>
</dbReference>
<dbReference type="OrthoDB" id="7173938at2"/>
<dbReference type="RefSeq" id="WP_018082449.1">
    <property type="nucleotide sequence ID" value="NZ_AQWM01000014.1"/>
</dbReference>
<keyword evidence="1" id="KW-0812">Transmembrane</keyword>
<keyword evidence="3" id="KW-1185">Reference proteome</keyword>
<protein>
    <submittedName>
        <fullName evidence="2">Uncharacterized protein</fullName>
    </submittedName>
</protein>
<reference evidence="2 3" key="1">
    <citation type="journal article" date="2014" name="Nature">
        <title>Sequential evolution of bacterial morphology by co-option of a developmental regulator.</title>
        <authorList>
            <person name="Jiang C."/>
            <person name="Brown P.J."/>
            <person name="Ducret A."/>
            <person name="Brun Y.V."/>
        </authorList>
    </citation>
    <scope>NUCLEOTIDE SEQUENCE [LARGE SCALE GENOMIC DNA]</scope>
    <source>
        <strain evidence="2 3">DSM 16100</strain>
    </source>
</reference>
<feature type="transmembrane region" description="Helical" evidence="1">
    <location>
        <begin position="6"/>
        <end position="25"/>
    </location>
</feature>
<evidence type="ECO:0000313" key="2">
    <source>
        <dbReference type="EMBL" id="ESQ93619.1"/>
    </source>
</evidence>
<feature type="transmembrane region" description="Helical" evidence="1">
    <location>
        <begin position="32"/>
        <end position="48"/>
    </location>
</feature>
<dbReference type="EMBL" id="AWGB01000007">
    <property type="protein sequence ID" value="ESQ93619.1"/>
    <property type="molecule type" value="Genomic_DNA"/>
</dbReference>
<keyword evidence="1" id="KW-0472">Membrane</keyword>
<organism evidence="2 3">
    <name type="scientific">Asticcacaulis benevestitus DSM 16100 = ATCC BAA-896</name>
    <dbReference type="NCBI Taxonomy" id="1121022"/>
    <lineage>
        <taxon>Bacteria</taxon>
        <taxon>Pseudomonadati</taxon>
        <taxon>Pseudomonadota</taxon>
        <taxon>Alphaproteobacteria</taxon>
        <taxon>Caulobacterales</taxon>
        <taxon>Caulobacteraceae</taxon>
        <taxon>Asticcacaulis</taxon>
    </lineage>
</organism>